<evidence type="ECO:0000259" key="1">
    <source>
        <dbReference type="Pfam" id="PF06742"/>
    </source>
</evidence>
<comment type="caution">
    <text evidence="3">The sequence shown here is derived from an EMBL/GenBank/DDBJ whole genome shotgun (WGS) entry which is preliminary data.</text>
</comment>
<feature type="domain" description="DUF1254" evidence="2">
    <location>
        <begin position="94"/>
        <end position="228"/>
    </location>
</feature>
<proteinExistence type="predicted"/>
<sequence>MSATKAKTSDETIMVKPPGYNTEIPVSILTPPRVETSIGTLEFFDGFPTEETARKVFDFLDMSRGVKVFLDGIPAASLEAIRIGMEDIGVTQCNHVGIAEKLLDSNSLLLTGNTDTVYASAFLDLKRDGPTVIEIPPNCGPSTINDAWFRFVVDMGIPGLDAGHGGKYLILPPDYPGDYPEGRFLVEDGYFVAKSRTYVNWVILRGFLVNGSPDAATDLFKTGLKIYPQSLADKPPAMKFVNFTNKIFNTIHSNDFSFYDELARVIEKEPLEMIDLELRGLIASIGIQKDKTFAPDPRMRGILTDAVAVGNATARALVFQTRESEAYLYPGTGSEWKTGFLGGSFEWLKDDGLGGRYLDARTLFFYQATVNTPAMVVEMIGKGSQYAYINKDSGGNFLDGANVYRLRIPRDVPAKDFWSVVVYDPQTRSELQTSQLFPSKNSQRSELAKNTDGSVDLYFGPMQPPESHPNNWIQTIAGKGWFGMLRLYGPLAPWFDKTWRPGEIELIPAVSPGATGL</sequence>
<dbReference type="Pfam" id="PF06863">
    <property type="entry name" value="DUF1254"/>
    <property type="match status" value="1"/>
</dbReference>
<dbReference type="PANTHER" id="PTHR36509">
    <property type="entry name" value="BLL3101 PROTEIN"/>
    <property type="match status" value="1"/>
</dbReference>
<dbReference type="RefSeq" id="WP_136967099.1">
    <property type="nucleotide sequence ID" value="NZ_JARZHI010000003.1"/>
</dbReference>
<evidence type="ECO:0000259" key="2">
    <source>
        <dbReference type="Pfam" id="PF06863"/>
    </source>
</evidence>
<evidence type="ECO:0000313" key="3">
    <source>
        <dbReference type="EMBL" id="MDI1429029.1"/>
    </source>
</evidence>
<reference evidence="3 4" key="1">
    <citation type="submission" date="2023-04" db="EMBL/GenBank/DDBJ databases">
        <title>The genome sequence of Polyangium sorediatum DSM14670.</title>
        <authorList>
            <person name="Zhang X."/>
        </authorList>
    </citation>
    <scope>NUCLEOTIDE SEQUENCE [LARGE SCALE GENOMIC DNA]</scope>
    <source>
        <strain evidence="3 4">DSM 14670</strain>
    </source>
</reference>
<dbReference type="InterPro" id="IPR037050">
    <property type="entry name" value="DUF1254_sf"/>
</dbReference>
<dbReference type="InterPro" id="IPR037049">
    <property type="entry name" value="DUF1214_C_sf"/>
</dbReference>
<dbReference type="Gene3D" id="2.60.40.1610">
    <property type="entry name" value="Domain of unknown function DUF1254"/>
    <property type="match status" value="1"/>
</dbReference>
<dbReference type="InterPro" id="IPR010621">
    <property type="entry name" value="DUF1214"/>
</dbReference>
<keyword evidence="4" id="KW-1185">Reference proteome</keyword>
<feature type="domain" description="DUF1214" evidence="1">
    <location>
        <begin position="385"/>
        <end position="490"/>
    </location>
</feature>
<evidence type="ECO:0000313" key="4">
    <source>
        <dbReference type="Proteomes" id="UP001160301"/>
    </source>
</evidence>
<name>A0ABT6NL32_9BACT</name>
<gene>
    <name evidence="3" type="ORF">QHF89_05970</name>
</gene>
<protein>
    <submittedName>
        <fullName evidence="3">DUF1254 domain-containing protein</fullName>
    </submittedName>
</protein>
<dbReference type="InterPro" id="IPR010679">
    <property type="entry name" value="DUF1254"/>
</dbReference>
<dbReference type="PANTHER" id="PTHR36509:SF3">
    <property type="entry name" value="SIGNAL PEPTIDE PROTEIN"/>
    <property type="match status" value="1"/>
</dbReference>
<organism evidence="3 4">
    <name type="scientific">Polyangium sorediatum</name>
    <dbReference type="NCBI Taxonomy" id="889274"/>
    <lineage>
        <taxon>Bacteria</taxon>
        <taxon>Pseudomonadati</taxon>
        <taxon>Myxococcota</taxon>
        <taxon>Polyangia</taxon>
        <taxon>Polyangiales</taxon>
        <taxon>Polyangiaceae</taxon>
        <taxon>Polyangium</taxon>
    </lineage>
</organism>
<accession>A0ABT6NL32</accession>
<dbReference type="Gene3D" id="1.10.3360.10">
    <property type="entry name" value="VPA0735-like domain"/>
    <property type="match status" value="1"/>
</dbReference>
<dbReference type="EMBL" id="JARZHI010000003">
    <property type="protein sequence ID" value="MDI1429029.1"/>
    <property type="molecule type" value="Genomic_DNA"/>
</dbReference>
<dbReference type="SUPFAM" id="SSF160935">
    <property type="entry name" value="VPA0735-like"/>
    <property type="match status" value="1"/>
</dbReference>
<dbReference type="Pfam" id="PF06742">
    <property type="entry name" value="DUF1214"/>
    <property type="match status" value="1"/>
</dbReference>
<dbReference type="Gene3D" id="2.60.120.600">
    <property type="entry name" value="Domain of unknown function DUF1214, C-terminal domain"/>
    <property type="match status" value="1"/>
</dbReference>
<dbReference type="Proteomes" id="UP001160301">
    <property type="component" value="Unassembled WGS sequence"/>
</dbReference>